<dbReference type="InterPro" id="IPR020084">
    <property type="entry name" value="NUDIX_hydrolase_CS"/>
</dbReference>
<dbReference type="CDD" id="cd02883">
    <property type="entry name" value="NUDIX_Hydrolase"/>
    <property type="match status" value="1"/>
</dbReference>
<comment type="cofactor">
    <cofactor evidence="1">
        <name>Mg(2+)</name>
        <dbReference type="ChEBI" id="CHEBI:18420"/>
    </cofactor>
</comment>
<organism evidence="7 8">
    <name type="scientific">Streptomyces albipurpureus</name>
    <dbReference type="NCBI Taxonomy" id="2897419"/>
    <lineage>
        <taxon>Bacteria</taxon>
        <taxon>Bacillati</taxon>
        <taxon>Actinomycetota</taxon>
        <taxon>Actinomycetes</taxon>
        <taxon>Kitasatosporales</taxon>
        <taxon>Streptomycetaceae</taxon>
        <taxon>Streptomyces</taxon>
    </lineage>
</organism>
<dbReference type="SUPFAM" id="SSF55811">
    <property type="entry name" value="Nudix"/>
    <property type="match status" value="1"/>
</dbReference>
<dbReference type="InterPro" id="IPR015797">
    <property type="entry name" value="NUDIX_hydrolase-like_dom_sf"/>
</dbReference>
<dbReference type="Pfam" id="PF00293">
    <property type="entry name" value="NUDIX"/>
    <property type="match status" value="1"/>
</dbReference>
<evidence type="ECO:0000256" key="5">
    <source>
        <dbReference type="RuleBase" id="RU003476"/>
    </source>
</evidence>
<dbReference type="EMBL" id="JAMQAW010000025">
    <property type="protein sequence ID" value="MCM2390514.1"/>
    <property type="molecule type" value="Genomic_DNA"/>
</dbReference>
<keyword evidence="8" id="KW-1185">Reference proteome</keyword>
<gene>
    <name evidence="7" type="ORF">NBG84_19810</name>
</gene>
<keyword evidence="3 5" id="KW-0378">Hydrolase</keyword>
<dbReference type="PROSITE" id="PS00893">
    <property type="entry name" value="NUDIX_BOX"/>
    <property type="match status" value="1"/>
</dbReference>
<evidence type="ECO:0000256" key="4">
    <source>
        <dbReference type="ARBA" id="ARBA00022842"/>
    </source>
</evidence>
<keyword evidence="4" id="KW-0460">Magnesium</keyword>
<dbReference type="PRINTS" id="PR00502">
    <property type="entry name" value="NUDIXFAMILY"/>
</dbReference>
<evidence type="ECO:0000313" key="8">
    <source>
        <dbReference type="Proteomes" id="UP001431429"/>
    </source>
</evidence>
<dbReference type="PROSITE" id="PS51462">
    <property type="entry name" value="NUDIX"/>
    <property type="match status" value="1"/>
</dbReference>
<accession>A0ABT0UPF5</accession>
<comment type="caution">
    <text evidence="7">The sequence shown here is derived from an EMBL/GenBank/DDBJ whole genome shotgun (WGS) entry which is preliminary data.</text>
</comment>
<dbReference type="PANTHER" id="PTHR43046:SF12">
    <property type="entry name" value="GDP-MANNOSE MANNOSYL HYDROLASE"/>
    <property type="match status" value="1"/>
</dbReference>
<sequence>MVRERLPGEPEQWVLPGGVAEPGELVHQALVREVHEETGLFLAGPTSLACVSQHVVTGDPGWDGTWSVFTFRAEGPTGTLGPLDPDELVLEAAWVPIADAMARLAAHPSRRRKEPLLSCLNGTSPPGTLWLWPGGPEGPPVVVPAFAH</sequence>
<dbReference type="Proteomes" id="UP001431429">
    <property type="component" value="Unassembled WGS sequence"/>
</dbReference>
<feature type="domain" description="Nudix hydrolase" evidence="6">
    <location>
        <begin position="1"/>
        <end position="117"/>
    </location>
</feature>
<dbReference type="InterPro" id="IPR000086">
    <property type="entry name" value="NUDIX_hydrolase_dom"/>
</dbReference>
<comment type="similarity">
    <text evidence="2 5">Belongs to the Nudix hydrolase family.</text>
</comment>
<protein>
    <submittedName>
        <fullName evidence="7">NUDIX hydrolase</fullName>
    </submittedName>
</protein>
<evidence type="ECO:0000256" key="3">
    <source>
        <dbReference type="ARBA" id="ARBA00022801"/>
    </source>
</evidence>
<evidence type="ECO:0000313" key="7">
    <source>
        <dbReference type="EMBL" id="MCM2390514.1"/>
    </source>
</evidence>
<proteinExistence type="inferred from homology"/>
<evidence type="ECO:0000256" key="2">
    <source>
        <dbReference type="ARBA" id="ARBA00005582"/>
    </source>
</evidence>
<reference evidence="7" key="1">
    <citation type="submission" date="2022-06" db="EMBL/GenBank/DDBJ databases">
        <title>Genome public.</title>
        <authorList>
            <person name="Sun Q."/>
        </authorList>
    </citation>
    <scope>NUCLEOTIDE SEQUENCE</scope>
    <source>
        <strain evidence="7">CWNU-1</strain>
    </source>
</reference>
<dbReference type="InterPro" id="IPR020476">
    <property type="entry name" value="Nudix_hydrolase"/>
</dbReference>
<evidence type="ECO:0000259" key="6">
    <source>
        <dbReference type="PROSITE" id="PS51462"/>
    </source>
</evidence>
<name>A0ABT0UPF5_9ACTN</name>
<dbReference type="Gene3D" id="3.90.79.10">
    <property type="entry name" value="Nucleoside Triphosphate Pyrophosphohydrolase"/>
    <property type="match status" value="1"/>
</dbReference>
<dbReference type="GO" id="GO:0016787">
    <property type="term" value="F:hydrolase activity"/>
    <property type="evidence" value="ECO:0007669"/>
    <property type="project" value="UniProtKB-KW"/>
</dbReference>
<evidence type="ECO:0000256" key="1">
    <source>
        <dbReference type="ARBA" id="ARBA00001946"/>
    </source>
</evidence>
<dbReference type="PANTHER" id="PTHR43046">
    <property type="entry name" value="GDP-MANNOSE MANNOSYL HYDROLASE"/>
    <property type="match status" value="1"/>
</dbReference>